<dbReference type="InterPro" id="IPR005516">
    <property type="entry name" value="Remorin_C"/>
</dbReference>
<dbReference type="EMBL" id="CAMAPF010000101">
    <property type="protein sequence ID" value="CAH9098853.1"/>
    <property type="molecule type" value="Genomic_DNA"/>
</dbReference>
<dbReference type="Proteomes" id="UP001152523">
    <property type="component" value="Unassembled WGS sequence"/>
</dbReference>
<dbReference type="AlphaFoldDB" id="A0AAV0F3X2"/>
<organism evidence="6 7">
    <name type="scientific">Cuscuta epithymum</name>
    <dbReference type="NCBI Taxonomy" id="186058"/>
    <lineage>
        <taxon>Eukaryota</taxon>
        <taxon>Viridiplantae</taxon>
        <taxon>Streptophyta</taxon>
        <taxon>Embryophyta</taxon>
        <taxon>Tracheophyta</taxon>
        <taxon>Spermatophyta</taxon>
        <taxon>Magnoliopsida</taxon>
        <taxon>eudicotyledons</taxon>
        <taxon>Gunneridae</taxon>
        <taxon>Pentapetalae</taxon>
        <taxon>asterids</taxon>
        <taxon>lamiids</taxon>
        <taxon>Solanales</taxon>
        <taxon>Convolvulaceae</taxon>
        <taxon>Cuscuteae</taxon>
        <taxon>Cuscuta</taxon>
        <taxon>Cuscuta subgen. Cuscuta</taxon>
    </lineage>
</organism>
<accession>A0AAV0F3X2</accession>
<evidence type="ECO:0000256" key="2">
    <source>
        <dbReference type="SAM" id="Coils"/>
    </source>
</evidence>
<feature type="coiled-coil region" evidence="2">
    <location>
        <begin position="390"/>
        <end position="417"/>
    </location>
</feature>
<sequence>MLTRIAFQFSAMDLQAPPPLFPSQMEFDGNPFLDSYPNPLCKLNIKETSDLVTSFPTANVNNGPENRRLLQISAGRTKRNVADGPSTPGRPIFSFSVGNFSRKSVPSKWDDAEKWVVNGGSHESPVAQHNPFLKFSTQQKCSSSGFCPKQAFPEICRVGDEKVAGPSKGVSSATSGVLLKDKCTSEVETIRSPDFRSMKEGFLFGNMSEQCTKEGLFPFGDGNCTSRIKFMKNNTTQPDTVLEAINHRDIGTEMTPMGSSTTSRCPTPFKSLSPVRYNTPASRSGPLALPNDSSSSSTTLDIVQLQEYHLAKLHVGNVQHASVTSNYWSSREEEEDDVSKSLRHFEMNTNNECGIGSKVDPWEEEMKTKNCLSRYKRELAKIQAWVNLQSARSEAQSKKLEVKIQKMRSKMEEKLMKRMSTVHRKAEEWRAAAHVQHEEQMKKVSEETHQMVNMKNINNVYRINSSCTCISFPCNKHLI</sequence>
<feature type="region of interest" description="Disordered" evidence="3">
    <location>
        <begin position="277"/>
        <end position="296"/>
    </location>
</feature>
<reference evidence="6" key="1">
    <citation type="submission" date="2022-07" db="EMBL/GenBank/DDBJ databases">
        <authorList>
            <person name="Macas J."/>
            <person name="Novak P."/>
            <person name="Neumann P."/>
        </authorList>
    </citation>
    <scope>NUCLEOTIDE SEQUENCE</scope>
</reference>
<evidence type="ECO:0000259" key="4">
    <source>
        <dbReference type="Pfam" id="PF03763"/>
    </source>
</evidence>
<keyword evidence="2" id="KW-0175">Coiled coil</keyword>
<evidence type="ECO:0000313" key="6">
    <source>
        <dbReference type="EMBL" id="CAH9130233.1"/>
    </source>
</evidence>
<evidence type="ECO:0000313" key="7">
    <source>
        <dbReference type="Proteomes" id="UP001152523"/>
    </source>
</evidence>
<feature type="domain" description="Remorin C-terminal" evidence="4">
    <location>
        <begin position="357"/>
        <end position="455"/>
    </location>
</feature>
<evidence type="ECO:0000256" key="1">
    <source>
        <dbReference type="ARBA" id="ARBA00005711"/>
    </source>
</evidence>
<name>A0AAV0F3X2_9ASTE</name>
<dbReference type="PANTHER" id="PTHR31471:SF3">
    <property type="entry name" value="OS11G0616300 PROTEIN"/>
    <property type="match status" value="1"/>
</dbReference>
<proteinExistence type="inferred from homology"/>
<comment type="caution">
    <text evidence="6">The sequence shown here is derived from an EMBL/GenBank/DDBJ whole genome shotgun (WGS) entry which is preliminary data.</text>
</comment>
<comment type="similarity">
    <text evidence="1">Belongs to the remorin family.</text>
</comment>
<evidence type="ECO:0000313" key="5">
    <source>
        <dbReference type="EMBL" id="CAH9098853.1"/>
    </source>
</evidence>
<evidence type="ECO:0000256" key="3">
    <source>
        <dbReference type="SAM" id="MobiDB-lite"/>
    </source>
</evidence>
<dbReference type="Pfam" id="PF03763">
    <property type="entry name" value="Remorin_C"/>
    <property type="match status" value="1"/>
</dbReference>
<gene>
    <name evidence="5" type="ORF">CEPIT_LOCUS14576</name>
    <name evidence="6" type="ORF">CEPIT_LOCUS30471</name>
</gene>
<protein>
    <recommendedName>
        <fullName evidence="4">Remorin C-terminal domain-containing protein</fullName>
    </recommendedName>
</protein>
<keyword evidence="7" id="KW-1185">Reference proteome</keyword>
<dbReference type="EMBL" id="CAMAPF010000958">
    <property type="protein sequence ID" value="CAH9130233.1"/>
    <property type="molecule type" value="Genomic_DNA"/>
</dbReference>
<dbReference type="PANTHER" id="PTHR31471">
    <property type="entry name" value="OS02G0116800 PROTEIN"/>
    <property type="match status" value="1"/>
</dbReference>